<dbReference type="InterPro" id="IPR035902">
    <property type="entry name" value="Nuc_phospho_transferase"/>
</dbReference>
<feature type="binding site" evidence="9">
    <location>
        <position position="232"/>
    </location>
    <ligand>
        <name>Mg(2+)</name>
        <dbReference type="ChEBI" id="CHEBI:18420"/>
        <label>2</label>
    </ligand>
</feature>
<evidence type="ECO:0000256" key="2">
    <source>
        <dbReference type="ARBA" id="ARBA00022605"/>
    </source>
</evidence>
<keyword evidence="9" id="KW-0479">Metal-binding</keyword>
<evidence type="ECO:0000256" key="4">
    <source>
        <dbReference type="ARBA" id="ARBA00022679"/>
    </source>
</evidence>
<comment type="subunit">
    <text evidence="9">Homodimer.</text>
</comment>
<comment type="caution">
    <text evidence="9">Lacks conserved residue(s) required for the propagation of feature annotation.</text>
</comment>
<feature type="binding site" evidence="9">
    <location>
        <position position="231"/>
    </location>
    <ligand>
        <name>Mg(2+)</name>
        <dbReference type="ChEBI" id="CHEBI:18420"/>
        <label>2</label>
    </ligand>
</feature>
<dbReference type="GO" id="GO:0004048">
    <property type="term" value="F:anthranilate phosphoribosyltransferase activity"/>
    <property type="evidence" value="ECO:0007669"/>
    <property type="project" value="UniProtKB-UniRule"/>
</dbReference>
<comment type="cofactor">
    <cofactor evidence="9">
        <name>Mg(2+)</name>
        <dbReference type="ChEBI" id="CHEBI:18420"/>
    </cofactor>
    <text evidence="9">Binds 2 magnesium ions per monomer.</text>
</comment>
<dbReference type="OrthoDB" id="9806430at2"/>
<dbReference type="RefSeq" id="WP_114208003.1">
    <property type="nucleotide sequence ID" value="NZ_CP030840.1"/>
</dbReference>
<dbReference type="EC" id="2.4.2.18" evidence="9"/>
<dbReference type="Pfam" id="PF02885">
    <property type="entry name" value="Glycos_trans_3N"/>
    <property type="match status" value="1"/>
</dbReference>
<dbReference type="InterPro" id="IPR017459">
    <property type="entry name" value="Glycosyl_Trfase_fam3_N_dom"/>
</dbReference>
<dbReference type="GO" id="GO:0000162">
    <property type="term" value="P:L-tryptophan biosynthetic process"/>
    <property type="evidence" value="ECO:0007669"/>
    <property type="project" value="UniProtKB-UniRule"/>
</dbReference>
<feature type="binding site" evidence="9">
    <location>
        <position position="86"/>
    </location>
    <ligand>
        <name>5-phospho-alpha-D-ribose 1-diphosphate</name>
        <dbReference type="ChEBI" id="CHEBI:58017"/>
    </ligand>
</feature>
<feature type="domain" description="Glycosyl transferase family 3" evidence="10">
    <location>
        <begin position="79"/>
        <end position="342"/>
    </location>
</feature>
<dbReference type="Pfam" id="PF00591">
    <property type="entry name" value="Glycos_transf_3"/>
    <property type="match status" value="1"/>
</dbReference>
<dbReference type="NCBIfam" id="TIGR01245">
    <property type="entry name" value="trpD"/>
    <property type="match status" value="1"/>
</dbReference>
<dbReference type="GO" id="GO:0005829">
    <property type="term" value="C:cytosol"/>
    <property type="evidence" value="ECO:0007669"/>
    <property type="project" value="TreeGrafter"/>
</dbReference>
<keyword evidence="3 9" id="KW-0328">Glycosyltransferase</keyword>
<evidence type="ECO:0000256" key="9">
    <source>
        <dbReference type="HAMAP-Rule" id="MF_00211"/>
    </source>
</evidence>
<comment type="catalytic activity">
    <reaction evidence="7 9">
        <text>N-(5-phospho-beta-D-ribosyl)anthranilate + diphosphate = 5-phospho-alpha-D-ribose 1-diphosphate + anthranilate</text>
        <dbReference type="Rhea" id="RHEA:11768"/>
        <dbReference type="ChEBI" id="CHEBI:16567"/>
        <dbReference type="ChEBI" id="CHEBI:18277"/>
        <dbReference type="ChEBI" id="CHEBI:33019"/>
        <dbReference type="ChEBI" id="CHEBI:58017"/>
        <dbReference type="EC" id="2.4.2.18"/>
    </reaction>
</comment>
<comment type="similarity">
    <text evidence="9">Belongs to the anthranilate phosphoribosyltransferase family.</text>
</comment>
<keyword evidence="2 9" id="KW-0028">Amino-acid biosynthesis</keyword>
<evidence type="ECO:0000256" key="7">
    <source>
        <dbReference type="ARBA" id="ARBA00052328"/>
    </source>
</evidence>
<evidence type="ECO:0000256" key="6">
    <source>
        <dbReference type="ARBA" id="ARBA00023141"/>
    </source>
</evidence>
<evidence type="ECO:0000259" key="10">
    <source>
        <dbReference type="Pfam" id="PF00591"/>
    </source>
</evidence>
<dbReference type="SUPFAM" id="SSF47648">
    <property type="entry name" value="Nucleoside phosphorylase/phosphoribosyltransferase N-terminal domain"/>
    <property type="match status" value="1"/>
</dbReference>
<dbReference type="Gene3D" id="1.20.970.10">
    <property type="entry name" value="Transferase, Pyrimidine Nucleoside Phosphorylase, Chain C"/>
    <property type="match status" value="1"/>
</dbReference>
<feature type="binding site" evidence="9">
    <location>
        <position position="98"/>
    </location>
    <ligand>
        <name>Mg(2+)</name>
        <dbReference type="ChEBI" id="CHEBI:18420"/>
        <label>1</label>
    </ligand>
</feature>
<dbReference type="GO" id="GO:0000287">
    <property type="term" value="F:magnesium ion binding"/>
    <property type="evidence" value="ECO:0007669"/>
    <property type="project" value="UniProtKB-UniRule"/>
</dbReference>
<feature type="binding site" evidence="9">
    <location>
        <position position="232"/>
    </location>
    <ligand>
        <name>Mg(2+)</name>
        <dbReference type="ChEBI" id="CHEBI:18420"/>
        <label>1</label>
    </ligand>
</feature>
<dbReference type="InterPro" id="IPR005940">
    <property type="entry name" value="Anthranilate_Pribosyl_Tfrase"/>
</dbReference>
<feature type="binding site" evidence="9">
    <location>
        <begin position="89"/>
        <end position="90"/>
    </location>
    <ligand>
        <name>5-phospho-alpha-D-ribose 1-diphosphate</name>
        <dbReference type="ChEBI" id="CHEBI:58017"/>
    </ligand>
</feature>
<feature type="binding site" evidence="9">
    <location>
        <begin position="114"/>
        <end position="122"/>
    </location>
    <ligand>
        <name>5-phospho-alpha-D-ribose 1-diphosphate</name>
        <dbReference type="ChEBI" id="CHEBI:58017"/>
    </ligand>
</feature>
<feature type="domain" description="Glycosyl transferase family 3 N-terminal" evidence="11">
    <location>
        <begin position="6"/>
        <end position="66"/>
    </location>
</feature>
<dbReference type="KEGG" id="abas:ACPOL_3611"/>
<evidence type="ECO:0000256" key="8">
    <source>
        <dbReference type="ARBA" id="ARBA00061188"/>
    </source>
</evidence>
<feature type="binding site" evidence="9">
    <location>
        <position position="94"/>
    </location>
    <ligand>
        <name>5-phospho-alpha-D-ribose 1-diphosphate</name>
        <dbReference type="ChEBI" id="CHEBI:58017"/>
    </ligand>
</feature>
<sequence>MADFKDHLEQVRDLGTSLTRSDASLALQQMLTGEAQDDEIAALLTAMTKRGETVAELTGFAEAMRSLSVPVPLTNEERSQLVDTCGTGGDGKGTFNISTVSALVAAGAGAKIAKHGNRGVTSKCGSADVLEALGVPVSLPVEAAAECLRTTGFTFLYAPLLHPALKRVQAVRKALGFRTIFNLAGPLSNPAEARQQVMGVFAADRVGLVAESMANLGVRHAFVVHGLDGLDELTLSGETLLAEVLGTEKSTQEHESTSKVKHYRVSPADAGLTPSSLSELHAAPTALENASILEAILLGDKGPKRDIVLFNAGAALVVAGIAGDFREGAERAAEAIDSGAALQTLAGLRNFSKMAARAF</sequence>
<name>A0A2Z5G2Z0_9BACT</name>
<keyword evidence="4 9" id="KW-0808">Transferase</keyword>
<evidence type="ECO:0000256" key="1">
    <source>
        <dbReference type="ARBA" id="ARBA00004907"/>
    </source>
</evidence>
<protein>
    <recommendedName>
        <fullName evidence="9">Anthranilate phosphoribosyltransferase</fullName>
        <ecNumber evidence="9">2.4.2.18</ecNumber>
    </recommendedName>
</protein>
<comment type="similarity">
    <text evidence="8">In the C-terminal section; belongs to the anthranilate phosphoribosyltransferase family.</text>
</comment>
<dbReference type="PANTHER" id="PTHR43285:SF2">
    <property type="entry name" value="ANTHRANILATE PHOSPHORIBOSYLTRANSFERASE"/>
    <property type="match status" value="1"/>
</dbReference>
<dbReference type="HAMAP" id="MF_00211">
    <property type="entry name" value="TrpD"/>
    <property type="match status" value="1"/>
</dbReference>
<keyword evidence="5 9" id="KW-0822">Tryptophan biosynthesis</keyword>
<evidence type="ECO:0000259" key="11">
    <source>
        <dbReference type="Pfam" id="PF02885"/>
    </source>
</evidence>
<dbReference type="Gene3D" id="3.40.1030.10">
    <property type="entry name" value="Nucleoside phosphorylase/phosphoribosyltransferase catalytic domain"/>
    <property type="match status" value="1"/>
</dbReference>
<evidence type="ECO:0000256" key="3">
    <source>
        <dbReference type="ARBA" id="ARBA00022676"/>
    </source>
</evidence>
<keyword evidence="9" id="KW-0460">Magnesium</keyword>
<dbReference type="EMBL" id="CP030840">
    <property type="protein sequence ID" value="AXC12896.1"/>
    <property type="molecule type" value="Genomic_DNA"/>
</dbReference>
<evidence type="ECO:0000313" key="12">
    <source>
        <dbReference type="EMBL" id="AXC12896.1"/>
    </source>
</evidence>
<accession>A0A2Z5G2Z0</accession>
<dbReference type="Proteomes" id="UP000253606">
    <property type="component" value="Chromosome"/>
</dbReference>
<evidence type="ECO:0000313" key="13">
    <source>
        <dbReference type="Proteomes" id="UP000253606"/>
    </source>
</evidence>
<dbReference type="PANTHER" id="PTHR43285">
    <property type="entry name" value="ANTHRANILATE PHOSPHORIBOSYLTRANSFERASE"/>
    <property type="match status" value="1"/>
</dbReference>
<comment type="pathway">
    <text evidence="1 9">Amino-acid biosynthesis; L-tryptophan biosynthesis; L-tryptophan from chorismate: step 2/5.</text>
</comment>
<reference evidence="12 13" key="1">
    <citation type="journal article" date="2018" name="Front. Microbiol.">
        <title>Hydrolytic Capabilities as a Key to Environmental Success: Chitinolytic and Cellulolytic Acidobacteria From Acidic Sub-arctic Soils and Boreal Peatlands.</title>
        <authorList>
            <person name="Belova S.E."/>
            <person name="Ravin N.V."/>
            <person name="Pankratov T.A."/>
            <person name="Rakitin A.L."/>
            <person name="Ivanova A.A."/>
            <person name="Beletsky A.V."/>
            <person name="Mardanov A.V."/>
            <person name="Sinninghe Damste J.S."/>
            <person name="Dedysh S.N."/>
        </authorList>
    </citation>
    <scope>NUCLEOTIDE SEQUENCE [LARGE SCALE GENOMIC DNA]</scope>
    <source>
        <strain evidence="12 13">SBC82</strain>
    </source>
</reference>
<dbReference type="UniPathway" id="UPA00035">
    <property type="reaction ID" value="UER00041"/>
</dbReference>
<evidence type="ECO:0000256" key="5">
    <source>
        <dbReference type="ARBA" id="ARBA00022822"/>
    </source>
</evidence>
<proteinExistence type="inferred from homology"/>
<dbReference type="InterPro" id="IPR036320">
    <property type="entry name" value="Glycosyl_Trfase_fam3_N_dom_sf"/>
</dbReference>
<comment type="function">
    <text evidence="9">Catalyzes the transfer of the phosphoribosyl group of 5-phosphorylribose-1-pyrophosphate (PRPP) to anthranilate to yield N-(5'-phosphoribosyl)-anthranilate (PRA).</text>
</comment>
<dbReference type="AlphaFoldDB" id="A0A2Z5G2Z0"/>
<feature type="binding site" evidence="9">
    <location>
        <position position="86"/>
    </location>
    <ligand>
        <name>anthranilate</name>
        <dbReference type="ChEBI" id="CHEBI:16567"/>
        <label>1</label>
    </ligand>
</feature>
<dbReference type="InterPro" id="IPR000312">
    <property type="entry name" value="Glycosyl_Trfase_fam3"/>
</dbReference>
<feature type="binding site" evidence="9">
    <location>
        <position position="172"/>
    </location>
    <ligand>
        <name>anthranilate</name>
        <dbReference type="ChEBI" id="CHEBI:16567"/>
        <label>2</label>
    </ligand>
</feature>
<dbReference type="SUPFAM" id="SSF52418">
    <property type="entry name" value="Nucleoside phosphorylase/phosphoribosyltransferase catalytic domain"/>
    <property type="match status" value="1"/>
</dbReference>
<organism evidence="12 13">
    <name type="scientific">Acidisarcina polymorpha</name>
    <dbReference type="NCBI Taxonomy" id="2211140"/>
    <lineage>
        <taxon>Bacteria</taxon>
        <taxon>Pseudomonadati</taxon>
        <taxon>Acidobacteriota</taxon>
        <taxon>Terriglobia</taxon>
        <taxon>Terriglobales</taxon>
        <taxon>Acidobacteriaceae</taxon>
        <taxon>Acidisarcina</taxon>
    </lineage>
</organism>
<feature type="binding site" evidence="9">
    <location>
        <position position="126"/>
    </location>
    <ligand>
        <name>5-phospho-alpha-D-ribose 1-diphosphate</name>
        <dbReference type="ChEBI" id="CHEBI:58017"/>
    </ligand>
</feature>
<keyword evidence="6 9" id="KW-0057">Aromatic amino acid biosynthesis</keyword>
<gene>
    <name evidence="9" type="primary">trpD</name>
    <name evidence="12" type="ORF">ACPOL_3611</name>
</gene>
<dbReference type="FunFam" id="3.40.1030.10:FF:000002">
    <property type="entry name" value="Anthranilate phosphoribosyltransferase"/>
    <property type="match status" value="1"/>
</dbReference>
<keyword evidence="13" id="KW-1185">Reference proteome</keyword>
<feature type="binding site" evidence="9">
    <location>
        <position position="117"/>
    </location>
    <ligand>
        <name>anthranilate</name>
        <dbReference type="ChEBI" id="CHEBI:16567"/>
        <label>1</label>
    </ligand>
</feature>
<feature type="binding site" evidence="9">
    <location>
        <begin position="96"/>
        <end position="99"/>
    </location>
    <ligand>
        <name>5-phospho-alpha-D-ribose 1-diphosphate</name>
        <dbReference type="ChEBI" id="CHEBI:58017"/>
    </ligand>
</feature>